<dbReference type="CDD" id="cd00431">
    <property type="entry name" value="cysteine_hydrolases"/>
    <property type="match status" value="1"/>
</dbReference>
<keyword evidence="2 4" id="KW-0378">Hydrolase</keyword>
<evidence type="ECO:0000256" key="1">
    <source>
        <dbReference type="ARBA" id="ARBA00006336"/>
    </source>
</evidence>
<dbReference type="AlphaFoldDB" id="A0A9X4AHF1"/>
<evidence type="ECO:0000259" key="3">
    <source>
        <dbReference type="Pfam" id="PF00857"/>
    </source>
</evidence>
<evidence type="ECO:0000256" key="2">
    <source>
        <dbReference type="ARBA" id="ARBA00022801"/>
    </source>
</evidence>
<keyword evidence="5" id="KW-1185">Reference proteome</keyword>
<dbReference type="GO" id="GO:0016787">
    <property type="term" value="F:hydrolase activity"/>
    <property type="evidence" value="ECO:0007669"/>
    <property type="project" value="UniProtKB-KW"/>
</dbReference>
<gene>
    <name evidence="4" type="ORF">NC661_05930</name>
</gene>
<sequence>MKLFNRIDPTQTALIVVDVQNDFCHPDGSLAKQGANIGMVDDIISPLNQLIKQAREVGATVIFIQTIHENSTDSATWMRRFKERSDTGVCRKDTWGADFYEVNPENDIVVIKHRYSAFINTRLDSVLRTKNIKTLLMTGVSTNVCVESTARDGFMLDYDVLMLSDCCAAYSEEAHNMTLKNIDDFFGTTTVSTDVLSEWSGDRKVASTL</sequence>
<dbReference type="InterPro" id="IPR050272">
    <property type="entry name" value="Isochorismatase-like_hydrls"/>
</dbReference>
<comment type="similarity">
    <text evidence="1">Belongs to the isochorismatase family.</text>
</comment>
<dbReference type="Proteomes" id="UP001145072">
    <property type="component" value="Unassembled WGS sequence"/>
</dbReference>
<dbReference type="Pfam" id="PF00857">
    <property type="entry name" value="Isochorismatase"/>
    <property type="match status" value="1"/>
</dbReference>
<dbReference type="SUPFAM" id="SSF52499">
    <property type="entry name" value="Isochorismatase-like hydrolases"/>
    <property type="match status" value="1"/>
</dbReference>
<proteinExistence type="inferred from homology"/>
<protein>
    <submittedName>
        <fullName evidence="4">Cysteine hydrolase</fullName>
    </submittedName>
</protein>
<dbReference type="Gene3D" id="3.40.50.850">
    <property type="entry name" value="Isochorismatase-like"/>
    <property type="match status" value="1"/>
</dbReference>
<dbReference type="EMBL" id="JAMQJZ010000003">
    <property type="protein sequence ID" value="MDC3419906.1"/>
    <property type="molecule type" value="Genomic_DNA"/>
</dbReference>
<organism evidence="4 5">
    <name type="scientific">Aquibacillus koreensis</name>
    <dbReference type="NCBI Taxonomy" id="279446"/>
    <lineage>
        <taxon>Bacteria</taxon>
        <taxon>Bacillati</taxon>
        <taxon>Bacillota</taxon>
        <taxon>Bacilli</taxon>
        <taxon>Bacillales</taxon>
        <taxon>Bacillaceae</taxon>
        <taxon>Aquibacillus</taxon>
    </lineage>
</organism>
<dbReference type="PANTHER" id="PTHR43540">
    <property type="entry name" value="PEROXYUREIDOACRYLATE/UREIDOACRYLATE AMIDOHYDROLASE-RELATED"/>
    <property type="match status" value="1"/>
</dbReference>
<dbReference type="PANTHER" id="PTHR43540:SF6">
    <property type="entry name" value="ISOCHORISMATASE-LIKE DOMAIN-CONTAINING PROTEIN"/>
    <property type="match status" value="1"/>
</dbReference>
<evidence type="ECO:0000313" key="4">
    <source>
        <dbReference type="EMBL" id="MDC3419906.1"/>
    </source>
</evidence>
<dbReference type="InterPro" id="IPR000868">
    <property type="entry name" value="Isochorismatase-like_dom"/>
</dbReference>
<dbReference type="InterPro" id="IPR036380">
    <property type="entry name" value="Isochorismatase-like_sf"/>
</dbReference>
<dbReference type="RefSeq" id="WP_259870637.1">
    <property type="nucleotide sequence ID" value="NZ_JAMQJZ010000003.1"/>
</dbReference>
<feature type="domain" description="Isochorismatase-like" evidence="3">
    <location>
        <begin position="12"/>
        <end position="190"/>
    </location>
</feature>
<evidence type="ECO:0000313" key="5">
    <source>
        <dbReference type="Proteomes" id="UP001145072"/>
    </source>
</evidence>
<comment type="caution">
    <text evidence="4">The sequence shown here is derived from an EMBL/GenBank/DDBJ whole genome shotgun (WGS) entry which is preliminary data.</text>
</comment>
<accession>A0A9X4AHF1</accession>
<reference evidence="4" key="1">
    <citation type="submission" date="2022-06" db="EMBL/GenBank/DDBJ databases">
        <title>Aquibacillus sp. a new bacterium isolated from soil saline samples.</title>
        <authorList>
            <person name="Galisteo C."/>
            <person name="De La Haba R."/>
            <person name="Sanchez-Porro C."/>
            <person name="Ventosa A."/>
        </authorList>
    </citation>
    <scope>NUCLEOTIDE SEQUENCE</scope>
    <source>
        <strain evidence="4">JCM 12387</strain>
    </source>
</reference>
<name>A0A9X4AHF1_9BACI</name>